<evidence type="ECO:0000313" key="3">
    <source>
        <dbReference type="EMBL" id="ESO06526.1"/>
    </source>
</evidence>
<feature type="coiled-coil region" evidence="1">
    <location>
        <begin position="84"/>
        <end position="132"/>
    </location>
</feature>
<name>T1EQM6_HELRO</name>
<dbReference type="KEGG" id="hro:HELRODRAFT_160706"/>
<evidence type="ECO:0000256" key="2">
    <source>
        <dbReference type="SAM" id="MobiDB-lite"/>
    </source>
</evidence>
<protein>
    <submittedName>
        <fullName evidence="3 4">Uncharacterized protein</fullName>
    </submittedName>
</protein>
<dbReference type="Proteomes" id="UP000015101">
    <property type="component" value="Unassembled WGS sequence"/>
</dbReference>
<feature type="region of interest" description="Disordered" evidence="2">
    <location>
        <begin position="1"/>
        <end position="25"/>
    </location>
</feature>
<dbReference type="RefSeq" id="XP_009015894.1">
    <property type="nucleotide sequence ID" value="XM_009017646.1"/>
</dbReference>
<feature type="compositionally biased region" description="Acidic residues" evidence="2">
    <location>
        <begin position="579"/>
        <end position="589"/>
    </location>
</feature>
<dbReference type="EMBL" id="KB096324">
    <property type="protein sequence ID" value="ESO06526.1"/>
    <property type="molecule type" value="Genomic_DNA"/>
</dbReference>
<dbReference type="CTD" id="20198876"/>
<dbReference type="OMA" id="ANSAFWS"/>
<feature type="compositionally biased region" description="Polar residues" evidence="2">
    <location>
        <begin position="560"/>
        <end position="574"/>
    </location>
</feature>
<evidence type="ECO:0000256" key="1">
    <source>
        <dbReference type="SAM" id="Coils"/>
    </source>
</evidence>
<dbReference type="OrthoDB" id="542946at2759"/>
<accession>T1EQM6</accession>
<reference evidence="3 5" key="2">
    <citation type="journal article" date="2013" name="Nature">
        <title>Insights into bilaterian evolution from three spiralian genomes.</title>
        <authorList>
            <person name="Simakov O."/>
            <person name="Marletaz F."/>
            <person name="Cho S.J."/>
            <person name="Edsinger-Gonzales E."/>
            <person name="Havlak P."/>
            <person name="Hellsten U."/>
            <person name="Kuo D.H."/>
            <person name="Larsson T."/>
            <person name="Lv J."/>
            <person name="Arendt D."/>
            <person name="Savage R."/>
            <person name="Osoegawa K."/>
            <person name="de Jong P."/>
            <person name="Grimwood J."/>
            <person name="Chapman J.A."/>
            <person name="Shapiro H."/>
            <person name="Aerts A."/>
            <person name="Otillar R.P."/>
            <person name="Terry A.Y."/>
            <person name="Boore J.L."/>
            <person name="Grigoriev I.V."/>
            <person name="Lindberg D.R."/>
            <person name="Seaver E.C."/>
            <person name="Weisblat D.A."/>
            <person name="Putnam N.H."/>
            <person name="Rokhsar D.S."/>
        </authorList>
    </citation>
    <scope>NUCLEOTIDE SEQUENCE</scope>
</reference>
<reference evidence="5" key="1">
    <citation type="submission" date="2012-12" db="EMBL/GenBank/DDBJ databases">
        <authorList>
            <person name="Hellsten U."/>
            <person name="Grimwood J."/>
            <person name="Chapman J.A."/>
            <person name="Shapiro H."/>
            <person name="Aerts A."/>
            <person name="Otillar R.P."/>
            <person name="Terry A.Y."/>
            <person name="Boore J.L."/>
            <person name="Simakov O."/>
            <person name="Marletaz F."/>
            <person name="Cho S.-J."/>
            <person name="Edsinger-Gonzales E."/>
            <person name="Havlak P."/>
            <person name="Kuo D.-H."/>
            <person name="Larsson T."/>
            <person name="Lv J."/>
            <person name="Arendt D."/>
            <person name="Savage R."/>
            <person name="Osoegawa K."/>
            <person name="de Jong P."/>
            <person name="Lindberg D.R."/>
            <person name="Seaver E.C."/>
            <person name="Weisblat D.A."/>
            <person name="Putnam N.H."/>
            <person name="Grigoriev I.V."/>
            <person name="Rokhsar D.S."/>
        </authorList>
    </citation>
    <scope>NUCLEOTIDE SEQUENCE</scope>
</reference>
<gene>
    <name evidence="4" type="primary">20198876</name>
    <name evidence="3" type="ORF">HELRODRAFT_160706</name>
</gene>
<dbReference type="EMBL" id="AMQM01000642">
    <property type="status" value="NOT_ANNOTATED_CDS"/>
    <property type="molecule type" value="Genomic_DNA"/>
</dbReference>
<keyword evidence="5" id="KW-1185">Reference proteome</keyword>
<dbReference type="GeneID" id="20198876"/>
<evidence type="ECO:0000313" key="5">
    <source>
        <dbReference type="Proteomes" id="UP000015101"/>
    </source>
</evidence>
<organism evidence="4 5">
    <name type="scientific">Helobdella robusta</name>
    <name type="common">Californian leech</name>
    <dbReference type="NCBI Taxonomy" id="6412"/>
    <lineage>
        <taxon>Eukaryota</taxon>
        <taxon>Metazoa</taxon>
        <taxon>Spiralia</taxon>
        <taxon>Lophotrochozoa</taxon>
        <taxon>Annelida</taxon>
        <taxon>Clitellata</taxon>
        <taxon>Hirudinea</taxon>
        <taxon>Rhynchobdellida</taxon>
        <taxon>Glossiphoniidae</taxon>
        <taxon>Helobdella</taxon>
    </lineage>
</organism>
<dbReference type="STRING" id="6412.T1EQM6"/>
<keyword evidence="1" id="KW-0175">Coiled coil</keyword>
<dbReference type="EnsemblMetazoa" id="HelroT160706">
    <property type="protein sequence ID" value="HelroP160706"/>
    <property type="gene ID" value="HelroG160706"/>
</dbReference>
<sequence>MERRDSLPKLNPADAKEDSGTNGGKLNRSGVWQLISKLQKENDELKLELIKNKTCYNILRSDLKEISVAEEKMNLEMAFLGDEKDHCEKELKETRRLLLQLQSDYRDVLEQHEELKKKYAELREIGEQENLEQMDQVAHLLEAKRKLMSIIASKVPDTNQKLLDSMIETDEIVKLKSENTFLKKELKKFYFKNLLQEQQIHDMNEMIKHMTRLVCVTTVDFKIDDYHASDYLNNKNHEDNESNIDQNNYCNDIKCKSATTFIDSPSNKKGKSFREATEQILKEFNDICSELLSKNVLPYNFYIELLSKFEIIRERQLARKKVEDLGLGTNVARVSNSNFRKWVSFLNGCDHIWGLESVLRCVRADGIHKYFWTFNDLFMNDEINQKILDISQNNYVEIVPVLIGEAVFDSSLYSTVNFLCFRVHHIVRATEEEEAFVIFINYMLETLQILNKRQNHFVLDIYIPSLENEEWVIKRTSVEDAIEEKEEYLSMLILATKFKKTIRVEFLFSLDAGKMMYIPGRFEMIMSWSMMMSEHVDSANHVIKMKHYTDDPLHTLYEDSASSNNNAKPQATTSAAAADDADDDGDDEKDDDIIIDVDGSIDLKNAFTFTQHEDSLIETHRKVFIIYCKQNALEVYDKLGFNYDLIHQLVLLHVHEMPSPASSFYSPPPSSSLMMDLLCMANSRAIEMYALMQINKSVRECVYKFLNNSIKETPVDSLMSLLKGYQFKLGRHQSTYADEAVKTKCLEVFLSMNDQKNQLKLNIELITALKNLSSYKNIYFLKLFANSFKSSFHLLDYLSNANDGTLNSNEKVRSVDEYIVDIKLSDFIEELIERVSDLKSFNSNEASNLLIHLIASYALRMNLQTQTAHEVLEKLKCHPNITSITESNSDDKKDQRSVADEIMKNKMKMMKIVQYDVYGLRHVLEVYSHPTLTEVIGKIRDEFISNYVSNYESFKIVLVNTLFGDIILYNKVDPYLSSVDYAEHCYITGPAGCCKEAIQLYASQVYEDLKARYTMLNIRLFGVHFGVETSKINNVDSVKESDANSAFWSIHRVMTHRKGFLWNMETFLKKKKFVVFHFFIEVSNVQMLLVKKHYLFTYIESIGGTTRCVRYHDYPACFMYNQLFFNSHQALFYWKYECNNNKTVLTEELGKLKKEILLAYKNKKCLKLCNLMWIYGNLYKGADDLMPDLYAVHQSWVRRIDHLIKIGGVVQDLIRMLLLHKEYSSLQNVGGNERTDPLEKSNLVADFGDNEFNKLEIQINTMLNTFVIKTLEICREKAFVKCGNVPDRKKMFVSKELDLKAIVRIDEVINMLTGAKDMIGSPVVETLTRTRQQIYYICNNVSV</sequence>
<dbReference type="HOGENOM" id="CLU_258213_0_0_1"/>
<reference evidence="4" key="3">
    <citation type="submission" date="2015-06" db="UniProtKB">
        <authorList>
            <consortium name="EnsemblMetazoa"/>
        </authorList>
    </citation>
    <scope>IDENTIFICATION</scope>
</reference>
<dbReference type="InParanoid" id="T1EQM6"/>
<proteinExistence type="predicted"/>
<evidence type="ECO:0000313" key="4">
    <source>
        <dbReference type="EnsemblMetazoa" id="HelroP160706"/>
    </source>
</evidence>
<feature type="region of interest" description="Disordered" evidence="2">
    <location>
        <begin position="558"/>
        <end position="589"/>
    </location>
</feature>